<dbReference type="Gene3D" id="3.40.1490.10">
    <property type="entry name" value="Bit1"/>
    <property type="match status" value="1"/>
</dbReference>
<keyword evidence="5" id="KW-1185">Reference proteome</keyword>
<evidence type="ECO:0000313" key="4">
    <source>
        <dbReference type="EMBL" id="SIS57507.1"/>
    </source>
</evidence>
<dbReference type="EC" id="3.1.1.29" evidence="1"/>
<dbReference type="STRING" id="1161099.SAMN05444817_11520"/>
<reference evidence="5" key="1">
    <citation type="submission" date="2017-01" db="EMBL/GenBank/DDBJ databases">
        <authorList>
            <person name="Varghese N."/>
            <person name="Submissions S."/>
        </authorList>
    </citation>
    <scope>NUCLEOTIDE SEQUENCE [LARGE SCALE GENOMIC DNA]</scope>
    <source>
        <strain evidence="5">DSM 44531</strain>
    </source>
</reference>
<sequence length="245" mass="25660">MGSELIDAHRFLVQSLTAPGRGDEDPDDPQTVQAMQIALHVPKPDRPRRDELLAAAAQAVVAVCLDPRAGQNGAWRDALGQWYGHRIRKIARRARGAGWDNVQALPGCTATVGGASARAFIPSAVADVPHLLSKLQIRGTELPVDEQSQPDASIPLIAVDAELEMTAGKAAAQAGHGSMLLAAAMSEEHVSAWAADGFPLQVREIPRAEFAQLAADTAAVAVQDSGFTEVAPGSTTVVALPGKYA</sequence>
<dbReference type="OrthoDB" id="5184773at2"/>
<evidence type="ECO:0000256" key="2">
    <source>
        <dbReference type="ARBA" id="ARBA00022801"/>
    </source>
</evidence>
<name>A0A1N7K7G3_9CORY</name>
<organism evidence="4 5">
    <name type="scientific">Corynebacterium appendicis CIP 107643</name>
    <dbReference type="NCBI Taxonomy" id="1161099"/>
    <lineage>
        <taxon>Bacteria</taxon>
        <taxon>Bacillati</taxon>
        <taxon>Actinomycetota</taxon>
        <taxon>Actinomycetes</taxon>
        <taxon>Mycobacteriales</taxon>
        <taxon>Corynebacteriaceae</taxon>
        <taxon>Corynebacterium</taxon>
    </lineage>
</organism>
<dbReference type="InterPro" id="IPR002833">
    <property type="entry name" value="PTH2"/>
</dbReference>
<dbReference type="Pfam" id="PF01981">
    <property type="entry name" value="PTH2"/>
    <property type="match status" value="1"/>
</dbReference>
<dbReference type="InterPro" id="IPR023476">
    <property type="entry name" value="Pep_tRNA_hydro_II_dom_sf"/>
</dbReference>
<dbReference type="Proteomes" id="UP000186292">
    <property type="component" value="Unassembled WGS sequence"/>
</dbReference>
<keyword evidence="2 4" id="KW-0378">Hydrolase</keyword>
<evidence type="ECO:0000256" key="1">
    <source>
        <dbReference type="ARBA" id="ARBA00013260"/>
    </source>
</evidence>
<dbReference type="GO" id="GO:0004045">
    <property type="term" value="F:peptidyl-tRNA hydrolase activity"/>
    <property type="evidence" value="ECO:0007669"/>
    <property type="project" value="UniProtKB-EC"/>
</dbReference>
<protein>
    <recommendedName>
        <fullName evidence="1">peptidyl-tRNA hydrolase</fullName>
        <ecNumber evidence="1">3.1.1.29</ecNumber>
    </recommendedName>
</protein>
<dbReference type="SUPFAM" id="SSF102462">
    <property type="entry name" value="Peptidyl-tRNA hydrolase II"/>
    <property type="match status" value="1"/>
</dbReference>
<dbReference type="RefSeq" id="WP_076599892.1">
    <property type="nucleotide sequence ID" value="NZ_CP046976.1"/>
</dbReference>
<gene>
    <name evidence="4" type="ORF">SAMN05444817_11520</name>
</gene>
<evidence type="ECO:0000313" key="5">
    <source>
        <dbReference type="Proteomes" id="UP000186292"/>
    </source>
</evidence>
<dbReference type="AlphaFoldDB" id="A0A1N7K7G3"/>
<comment type="catalytic activity">
    <reaction evidence="3">
        <text>an N-acyl-L-alpha-aminoacyl-tRNA + H2O = an N-acyl-L-amino acid + a tRNA + H(+)</text>
        <dbReference type="Rhea" id="RHEA:54448"/>
        <dbReference type="Rhea" id="RHEA-COMP:10123"/>
        <dbReference type="Rhea" id="RHEA-COMP:13883"/>
        <dbReference type="ChEBI" id="CHEBI:15377"/>
        <dbReference type="ChEBI" id="CHEBI:15378"/>
        <dbReference type="ChEBI" id="CHEBI:59874"/>
        <dbReference type="ChEBI" id="CHEBI:78442"/>
        <dbReference type="ChEBI" id="CHEBI:138191"/>
        <dbReference type="EC" id="3.1.1.29"/>
    </reaction>
</comment>
<evidence type="ECO:0000256" key="3">
    <source>
        <dbReference type="ARBA" id="ARBA00048707"/>
    </source>
</evidence>
<dbReference type="EMBL" id="FTOF01000015">
    <property type="protein sequence ID" value="SIS57507.1"/>
    <property type="molecule type" value="Genomic_DNA"/>
</dbReference>
<proteinExistence type="predicted"/>
<accession>A0A1N7K7G3</accession>